<evidence type="ECO:0000313" key="6">
    <source>
        <dbReference type="Proteomes" id="UP000016887"/>
    </source>
</evidence>
<dbReference type="EMBL" id="AP012489">
    <property type="protein sequence ID" value="BAN90010.1"/>
    <property type="molecule type" value="Genomic_DNA"/>
</dbReference>
<dbReference type="HAMAP" id="MF_00305">
    <property type="entry name" value="SRP19"/>
    <property type="match status" value="1"/>
</dbReference>
<dbReference type="GO" id="GO:0008312">
    <property type="term" value="F:7S RNA binding"/>
    <property type="evidence" value="ECO:0007669"/>
    <property type="project" value="UniProtKB-UniRule"/>
</dbReference>
<dbReference type="GeneID" id="17109992"/>
<accession>U3TDB0</accession>
<keyword evidence="6" id="KW-1185">Reference proteome</keyword>
<dbReference type="InterPro" id="IPR022938">
    <property type="entry name" value="SRP19_arc-type"/>
</dbReference>
<evidence type="ECO:0000256" key="2">
    <source>
        <dbReference type="ARBA" id="ARBA00023135"/>
    </source>
</evidence>
<protein>
    <recommendedName>
        <fullName evidence="4">Signal recognition particle 19 kDa protein</fullName>
        <shortName evidence="4">SRP19</shortName>
    </recommendedName>
</protein>
<comment type="subcellular location">
    <subcellularLocation>
        <location evidence="4">Cytoplasm</location>
    </subcellularLocation>
</comment>
<comment type="similarity">
    <text evidence="4">Belongs to the SRP19 family.</text>
</comment>
<dbReference type="Proteomes" id="UP000016887">
    <property type="component" value="Chromosome"/>
</dbReference>
<evidence type="ECO:0000313" key="5">
    <source>
        <dbReference type="EMBL" id="BAN90010.1"/>
    </source>
</evidence>
<dbReference type="KEGG" id="acj:ACAM_0541"/>
<dbReference type="AlphaFoldDB" id="U3TDB0"/>
<sequence length="115" mass="12807">MVFRRGKDGGDDPGGGSGKRIILWPAYFDSTLPRRLGRRVPRDMGVPSPRPEDVAEAARRAGFEAVVEESSYPRLWWRVRRRIVVLAPEGVSKSGVIKAVATELRKIGPGKRRRG</sequence>
<keyword evidence="2 4" id="KW-0733">Signal recognition particle</keyword>
<gene>
    <name evidence="4" type="primary">srp19</name>
    <name evidence="5" type="ORF">ACAM_0541</name>
</gene>
<dbReference type="RefSeq" id="WP_022541285.1">
    <property type="nucleotide sequence ID" value="NC_022521.1"/>
</dbReference>
<dbReference type="SUPFAM" id="SSF69695">
    <property type="entry name" value="SRP19"/>
    <property type="match status" value="1"/>
</dbReference>
<dbReference type="InterPro" id="IPR002778">
    <property type="entry name" value="Signal_recog_particle_SRP19"/>
</dbReference>
<dbReference type="Pfam" id="PF01922">
    <property type="entry name" value="SRP19"/>
    <property type="match status" value="1"/>
</dbReference>
<keyword evidence="1 4" id="KW-0963">Cytoplasm</keyword>
<proteinExistence type="inferred from homology"/>
<dbReference type="eggNOG" id="arCOG01217">
    <property type="taxonomic scope" value="Archaea"/>
</dbReference>
<keyword evidence="3 4" id="KW-0687">Ribonucleoprotein</keyword>
<comment type="function">
    <text evidence="4">Involved in targeting and insertion of nascent membrane proteins into the cytoplasmic membrane. Binds directly to 7S RNA and mediates binding of the 54 kDa subunit of the SRP.</text>
</comment>
<evidence type="ECO:0000256" key="4">
    <source>
        <dbReference type="HAMAP-Rule" id="MF_00305"/>
    </source>
</evidence>
<keyword evidence="4" id="KW-0694">RNA-binding</keyword>
<name>U3TDB0_9CREN</name>
<organism evidence="5 6">
    <name type="scientific">Aeropyrum camini SY1 = JCM 12091</name>
    <dbReference type="NCBI Taxonomy" id="1198449"/>
    <lineage>
        <taxon>Archaea</taxon>
        <taxon>Thermoproteota</taxon>
        <taxon>Thermoprotei</taxon>
        <taxon>Desulfurococcales</taxon>
        <taxon>Desulfurococcaceae</taxon>
        <taxon>Aeropyrum</taxon>
    </lineage>
</organism>
<evidence type="ECO:0000256" key="3">
    <source>
        <dbReference type="ARBA" id="ARBA00023274"/>
    </source>
</evidence>
<dbReference type="Gene3D" id="3.30.56.30">
    <property type="entry name" value="Signal recognition particle, SRP19-like subunit"/>
    <property type="match status" value="1"/>
</dbReference>
<reference evidence="5 6" key="1">
    <citation type="journal article" date="2013" name="Appl. Environ. Microbiol.">
        <title>Variation of the Virus-Related Elements within Syntenic Genomes of the Hyperthermophilic Archaeon Aeropyrum.</title>
        <authorList>
            <person name="Daifuku T."/>
            <person name="Yoshida T."/>
            <person name="Kitamura T."/>
            <person name="Kawaichi S."/>
            <person name="Inoue T."/>
            <person name="Nomura K."/>
            <person name="Yoshida Y."/>
            <person name="Kuno S."/>
            <person name="Sako Y."/>
        </authorList>
    </citation>
    <scope>NUCLEOTIDE SEQUENCE [LARGE SCALE GENOMIC DNA]</scope>
    <source>
        <strain evidence="5 6">SY1</strain>
    </source>
</reference>
<dbReference type="GO" id="GO:0006614">
    <property type="term" value="P:SRP-dependent cotranslational protein targeting to membrane"/>
    <property type="evidence" value="ECO:0007669"/>
    <property type="project" value="InterPro"/>
</dbReference>
<evidence type="ECO:0000256" key="1">
    <source>
        <dbReference type="ARBA" id="ARBA00022490"/>
    </source>
</evidence>
<dbReference type="InterPro" id="IPR036521">
    <property type="entry name" value="SRP19-like_sf"/>
</dbReference>
<comment type="subunit">
    <text evidence="4">Part of the signal recognition particle protein translocation system, which is composed of SRP and FtsY. Archaeal SRP consists of a 7S RNA molecule of 300 nucleotides and two protein subunits: SRP54 and SRP19.</text>
</comment>
<dbReference type="STRING" id="1198449.ACAM_0541"/>
<dbReference type="GO" id="GO:0048500">
    <property type="term" value="C:signal recognition particle"/>
    <property type="evidence" value="ECO:0007669"/>
    <property type="project" value="UniProtKB-UniRule"/>
</dbReference>